<name>A0A3B1E3C3_9ZZZZ</name>
<evidence type="ECO:0000313" key="1">
    <source>
        <dbReference type="EMBL" id="VAX40115.1"/>
    </source>
</evidence>
<dbReference type="EMBL" id="UOGK01000336">
    <property type="protein sequence ID" value="VAX40115.1"/>
    <property type="molecule type" value="Genomic_DNA"/>
</dbReference>
<organism evidence="1">
    <name type="scientific">hydrothermal vent metagenome</name>
    <dbReference type="NCBI Taxonomy" id="652676"/>
    <lineage>
        <taxon>unclassified sequences</taxon>
        <taxon>metagenomes</taxon>
        <taxon>ecological metagenomes</taxon>
    </lineage>
</organism>
<reference evidence="1" key="1">
    <citation type="submission" date="2018-06" db="EMBL/GenBank/DDBJ databases">
        <authorList>
            <person name="Zhirakovskaya E."/>
        </authorList>
    </citation>
    <scope>NUCLEOTIDE SEQUENCE</scope>
</reference>
<sequence>MTTPNTRSWWTRRNSSRKPASLLEAAGLAADASFEQLETRVLLSDPGSTFAEAQELTLDSNGQAIYDDKLPDADDIDMYKFSMSSPDFVTILADALNTDDSFDYTGRVDTQLSVYDYQGNLIGSSTDSGTLTGGTPTEAWFGFVPTAAQEDPDTGEYTFFVKVTAENLATNGSDGLYTIRVDGQSTEIVHDGSDSEDETNGTINRPLEDVVYRVTTDDDSAWNSVATANAKANSNSLDTRLDIYDSTGALIIGDSQA</sequence>
<gene>
    <name evidence="1" type="ORF">MNBD_PLANCTO03-2061</name>
</gene>
<feature type="non-terminal residue" evidence="1">
    <location>
        <position position="257"/>
    </location>
</feature>
<dbReference type="Gene3D" id="2.60.120.380">
    <property type="match status" value="1"/>
</dbReference>
<proteinExistence type="predicted"/>
<accession>A0A3B1E3C3</accession>
<protein>
    <submittedName>
        <fullName evidence="1">Uncharacterized protein</fullName>
    </submittedName>
</protein>
<dbReference type="AlphaFoldDB" id="A0A3B1E3C3"/>